<keyword evidence="8 11" id="KW-0570">Pentose shunt</keyword>
<sequence>MISIWCDFIERSFLQNEFKTLVREGKIQGATSNPSIFAQALKSESYKESINELKQQGKEPKEIYETLAIEDIKTASEILMPLFLENPQNGLISIEIDPFLSNDINASIDEGVRLWHEINAKNVMIKVPATQSGYTIMEHLMLRGINVNATLVFTKEQSRRVLQAFQKANTQAQGVISVFVSRFDRAIDPQLKDEKLCGKYGIANAIAIYKDFLSQKPQQNYRILFASTGVKEKNAIYNDEGYYVYPLAFENCVNTLPLPTLHALQMQNLKAPSMQQIASFDDLEIAASLEEMDINLVAIEEQLLQDGLKSFEQSFELMLDSLA</sequence>
<evidence type="ECO:0000256" key="7">
    <source>
        <dbReference type="ARBA" id="ARBA00022679"/>
    </source>
</evidence>
<evidence type="ECO:0000256" key="5">
    <source>
        <dbReference type="ARBA" id="ARBA00013151"/>
    </source>
</evidence>
<dbReference type="GO" id="GO:0005737">
    <property type="term" value="C:cytoplasm"/>
    <property type="evidence" value="ECO:0007669"/>
    <property type="project" value="UniProtKB-SubCell"/>
</dbReference>
<dbReference type="InterPro" id="IPR018225">
    <property type="entry name" value="Transaldolase_AS"/>
</dbReference>
<keyword evidence="7 11" id="KW-0808">Transferase</keyword>
<feature type="active site" description="Schiff-base intermediate with substrate" evidence="11">
    <location>
        <position position="126"/>
    </location>
</feature>
<name>A0A1Q2LH82_9HELI</name>
<protein>
    <recommendedName>
        <fullName evidence="5 11">Transaldolase</fullName>
        <ecNumber evidence="5 11">2.2.1.2</ecNumber>
    </recommendedName>
</protein>
<proteinExistence type="inferred from homology"/>
<evidence type="ECO:0000256" key="10">
    <source>
        <dbReference type="ARBA" id="ARBA00048810"/>
    </source>
</evidence>
<evidence type="ECO:0000256" key="1">
    <source>
        <dbReference type="ARBA" id="ARBA00003518"/>
    </source>
</evidence>
<dbReference type="SUPFAM" id="SSF51569">
    <property type="entry name" value="Aldolase"/>
    <property type="match status" value="1"/>
</dbReference>
<keyword evidence="6 11" id="KW-0963">Cytoplasm</keyword>
<organism evidence="12 13">
    <name type="scientific">Helicobacter bilis</name>
    <dbReference type="NCBI Taxonomy" id="37372"/>
    <lineage>
        <taxon>Bacteria</taxon>
        <taxon>Pseudomonadati</taxon>
        <taxon>Campylobacterota</taxon>
        <taxon>Epsilonproteobacteria</taxon>
        <taxon>Campylobacterales</taxon>
        <taxon>Helicobacteraceae</taxon>
        <taxon>Helicobacter</taxon>
    </lineage>
</organism>
<dbReference type="Gene3D" id="3.20.20.70">
    <property type="entry name" value="Aldolase class I"/>
    <property type="match status" value="1"/>
</dbReference>
<keyword evidence="9 11" id="KW-0704">Schiff base</keyword>
<accession>A0A1Q2LH82</accession>
<dbReference type="EC" id="2.2.1.2" evidence="5 11"/>
<evidence type="ECO:0000256" key="4">
    <source>
        <dbReference type="ARBA" id="ARBA00008426"/>
    </source>
</evidence>
<dbReference type="GO" id="GO:0006098">
    <property type="term" value="P:pentose-phosphate shunt"/>
    <property type="evidence" value="ECO:0007669"/>
    <property type="project" value="UniProtKB-UniRule"/>
</dbReference>
<dbReference type="PANTHER" id="PTHR10683:SF31">
    <property type="entry name" value="TRANSALDOLASE"/>
    <property type="match status" value="1"/>
</dbReference>
<dbReference type="AlphaFoldDB" id="A0A1Q2LH82"/>
<dbReference type="Proteomes" id="UP000188298">
    <property type="component" value="Chromosome"/>
</dbReference>
<dbReference type="NCBIfam" id="TIGR00876">
    <property type="entry name" value="tal_mycobact"/>
    <property type="match status" value="1"/>
</dbReference>
<dbReference type="EMBL" id="CP019645">
    <property type="protein sequence ID" value="AQQ59830.1"/>
    <property type="molecule type" value="Genomic_DNA"/>
</dbReference>
<evidence type="ECO:0000256" key="6">
    <source>
        <dbReference type="ARBA" id="ARBA00022490"/>
    </source>
</evidence>
<dbReference type="PIRSF" id="PIRSF036915">
    <property type="entry name" value="Trnald_Bac_Plnt"/>
    <property type="match status" value="1"/>
</dbReference>
<dbReference type="UniPathway" id="UPA00115">
    <property type="reaction ID" value="UER00414"/>
</dbReference>
<gene>
    <name evidence="11" type="primary">tal</name>
    <name evidence="12" type="ORF">XJ32_06745</name>
</gene>
<dbReference type="GO" id="GO:0004801">
    <property type="term" value="F:transaldolase activity"/>
    <property type="evidence" value="ECO:0007669"/>
    <property type="project" value="UniProtKB-UniRule"/>
</dbReference>
<dbReference type="InterPro" id="IPR001585">
    <property type="entry name" value="TAL/FSA"/>
</dbReference>
<dbReference type="RefSeq" id="WP_077388775.1">
    <property type="nucleotide sequence ID" value="NZ_CP019645.1"/>
</dbReference>
<dbReference type="Pfam" id="PF00923">
    <property type="entry name" value="TAL_FSA"/>
    <property type="match status" value="1"/>
</dbReference>
<evidence type="ECO:0000256" key="9">
    <source>
        <dbReference type="ARBA" id="ARBA00023270"/>
    </source>
</evidence>
<evidence type="ECO:0000256" key="11">
    <source>
        <dbReference type="HAMAP-Rule" id="MF_00493"/>
    </source>
</evidence>
<dbReference type="KEGG" id="hbl:XJ32_06745"/>
<evidence type="ECO:0000313" key="12">
    <source>
        <dbReference type="EMBL" id="AQQ59830.1"/>
    </source>
</evidence>
<evidence type="ECO:0000256" key="2">
    <source>
        <dbReference type="ARBA" id="ARBA00004496"/>
    </source>
</evidence>
<dbReference type="InterPro" id="IPR013785">
    <property type="entry name" value="Aldolase_TIM"/>
</dbReference>
<comment type="subcellular location">
    <subcellularLocation>
        <location evidence="2 11">Cytoplasm</location>
    </subcellularLocation>
</comment>
<dbReference type="InterPro" id="IPR004732">
    <property type="entry name" value="Transaldolase_2"/>
</dbReference>
<dbReference type="PROSITE" id="PS01054">
    <property type="entry name" value="TRANSALDOLASE_1"/>
    <property type="match status" value="1"/>
</dbReference>
<comment type="catalytic activity">
    <reaction evidence="10 11">
        <text>D-sedoheptulose 7-phosphate + D-glyceraldehyde 3-phosphate = D-erythrose 4-phosphate + beta-D-fructose 6-phosphate</text>
        <dbReference type="Rhea" id="RHEA:17053"/>
        <dbReference type="ChEBI" id="CHEBI:16897"/>
        <dbReference type="ChEBI" id="CHEBI:57483"/>
        <dbReference type="ChEBI" id="CHEBI:57634"/>
        <dbReference type="ChEBI" id="CHEBI:59776"/>
        <dbReference type="EC" id="2.2.1.2"/>
    </reaction>
</comment>
<dbReference type="PANTHER" id="PTHR10683">
    <property type="entry name" value="TRANSALDOLASE"/>
    <property type="match status" value="1"/>
</dbReference>
<comment type="similarity">
    <text evidence="4 11">Belongs to the transaldolase family. Type 2 subfamily.</text>
</comment>
<evidence type="ECO:0000313" key="13">
    <source>
        <dbReference type="Proteomes" id="UP000188298"/>
    </source>
</evidence>
<dbReference type="NCBIfam" id="NF003026">
    <property type="entry name" value="PRK03903.1"/>
    <property type="match status" value="1"/>
</dbReference>
<comment type="function">
    <text evidence="1 11">Transaldolase is important for the balance of metabolites in the pentose-phosphate pathway.</text>
</comment>
<dbReference type="GO" id="GO:0005975">
    <property type="term" value="P:carbohydrate metabolic process"/>
    <property type="evidence" value="ECO:0007669"/>
    <property type="project" value="InterPro"/>
</dbReference>
<reference evidence="12 13" key="1">
    <citation type="submission" date="2017-02" db="EMBL/GenBank/DDBJ databases">
        <title>Whole genome sequencing of Helicobacter bilis strain AAQJH.</title>
        <authorList>
            <person name="Conlan S."/>
            <person name="Thomas P.J."/>
            <person name="Mullikin J."/>
            <person name="Palmore T.N."/>
            <person name="Frank K.M."/>
            <person name="Segre J.A."/>
        </authorList>
    </citation>
    <scope>NUCLEOTIDE SEQUENCE [LARGE SCALE GENOMIC DNA]</scope>
    <source>
        <strain evidence="12 13">AAQJH</strain>
    </source>
</reference>
<evidence type="ECO:0000256" key="8">
    <source>
        <dbReference type="ARBA" id="ARBA00023126"/>
    </source>
</evidence>
<dbReference type="HAMAP" id="MF_00493">
    <property type="entry name" value="Transaldolase_2"/>
    <property type="match status" value="1"/>
</dbReference>
<evidence type="ECO:0000256" key="3">
    <source>
        <dbReference type="ARBA" id="ARBA00004857"/>
    </source>
</evidence>
<comment type="pathway">
    <text evidence="3 11">Carbohydrate degradation; pentose phosphate pathway; D-glyceraldehyde 3-phosphate and beta-D-fructose 6-phosphate from D-ribose 5-phosphate and D-xylulose 5-phosphate (non-oxidative stage): step 2/3.</text>
</comment>